<dbReference type="AlphaFoldDB" id="A0A1M6TTZ7"/>
<keyword evidence="1" id="KW-0472">Membrane</keyword>
<gene>
    <name evidence="2" type="ORF">SAMN04488007_3364</name>
</gene>
<name>A0A1M6TTZ7_9FLAO</name>
<organism evidence="2 3">
    <name type="scientific">Maribacter aquivivus</name>
    <dbReference type="NCBI Taxonomy" id="228958"/>
    <lineage>
        <taxon>Bacteria</taxon>
        <taxon>Pseudomonadati</taxon>
        <taxon>Bacteroidota</taxon>
        <taxon>Flavobacteriia</taxon>
        <taxon>Flavobacteriales</taxon>
        <taxon>Flavobacteriaceae</taxon>
        <taxon>Maribacter</taxon>
    </lineage>
</organism>
<evidence type="ECO:0008006" key="4">
    <source>
        <dbReference type="Google" id="ProtNLM"/>
    </source>
</evidence>
<keyword evidence="1" id="KW-1133">Transmembrane helix</keyword>
<dbReference type="InterPro" id="IPR025519">
    <property type="entry name" value="DUF4407"/>
</dbReference>
<dbReference type="Proteomes" id="UP000184314">
    <property type="component" value="Unassembled WGS sequence"/>
</dbReference>
<keyword evidence="3" id="KW-1185">Reference proteome</keyword>
<dbReference type="EMBL" id="FQZX01000003">
    <property type="protein sequence ID" value="SHK60396.1"/>
    <property type="molecule type" value="Genomic_DNA"/>
</dbReference>
<proteinExistence type="predicted"/>
<evidence type="ECO:0000313" key="3">
    <source>
        <dbReference type="Proteomes" id="UP000184314"/>
    </source>
</evidence>
<accession>A0A1M6TTZ7</accession>
<dbReference type="RefSeq" id="WP_073246367.1">
    <property type="nucleotide sequence ID" value="NZ_FQZX01000003.1"/>
</dbReference>
<dbReference type="STRING" id="228958.SAMN04488007_3364"/>
<dbReference type="OrthoDB" id="1492554at2"/>
<protein>
    <recommendedName>
        <fullName evidence="4">DUF4407 domain-containing protein</fullName>
    </recommendedName>
</protein>
<feature type="transmembrane region" description="Helical" evidence="1">
    <location>
        <begin position="95"/>
        <end position="116"/>
    </location>
</feature>
<feature type="transmembrane region" description="Helical" evidence="1">
    <location>
        <begin position="225"/>
        <end position="247"/>
    </location>
</feature>
<sequence>MSRTRIYHPFWKLAGEDKIILRESEKHLQIRFALSGFLIVLLFITAVISYHHTFSQIFNIPNVSWVWSLLFSLMIFNIYKLSLITISANPNRKGVGYITSFLIRISILLLLGLTIIKPIETLLLKRTLNIELAHLKVDEIKKATIQTAAYFDDEIASNNQELIRQKQLLADGRIKNNSNRVELLEAKKAKLLLDKKILIVDTENRIDASPHYVRGLILLNYKFPWVWIISIGFLILFLTPLFLKYFISRSSSYDIVRSELNRDIILDEYDNFKKQYPLLFQNSIGKRIELEERFEDPPFNQIPRTITRKTGTELDFMNYLNGL</sequence>
<evidence type="ECO:0000313" key="2">
    <source>
        <dbReference type="EMBL" id="SHK60396.1"/>
    </source>
</evidence>
<evidence type="ECO:0000256" key="1">
    <source>
        <dbReference type="SAM" id="Phobius"/>
    </source>
</evidence>
<reference evidence="3" key="1">
    <citation type="submission" date="2016-11" db="EMBL/GenBank/DDBJ databases">
        <authorList>
            <person name="Varghese N."/>
            <person name="Submissions S."/>
        </authorList>
    </citation>
    <scope>NUCLEOTIDE SEQUENCE [LARGE SCALE GENOMIC DNA]</scope>
    <source>
        <strain evidence="3">DSM 16478</strain>
    </source>
</reference>
<keyword evidence="1" id="KW-0812">Transmembrane</keyword>
<dbReference type="Pfam" id="PF14362">
    <property type="entry name" value="DUF4407"/>
    <property type="match status" value="1"/>
</dbReference>
<feature type="transmembrane region" description="Helical" evidence="1">
    <location>
        <begin position="64"/>
        <end position="83"/>
    </location>
</feature>
<feature type="transmembrane region" description="Helical" evidence="1">
    <location>
        <begin position="32"/>
        <end position="52"/>
    </location>
</feature>